<dbReference type="EMBL" id="SHNN01000002">
    <property type="protein sequence ID" value="MCX2981847.1"/>
    <property type="molecule type" value="Genomic_DNA"/>
</dbReference>
<sequence length="154" mass="16481">MLTETGRIVALEDDGLWVETIRATTCGNCAVRKGCGHGLLNEMGSGRSNYVRVPVAEALEPPLQLNEEVRFELPEQVVVKGSFVVYLLPLLCLLGGASLGDFLFPVAAGDLAAGLGAATGFGSGLLLVRLHAWKHRNNRDHQPRLLGRAGPVRL</sequence>
<dbReference type="Proteomes" id="UP001143362">
    <property type="component" value="Unassembled WGS sequence"/>
</dbReference>
<dbReference type="PANTHER" id="PTHR35867:SF1">
    <property type="entry name" value="PROTEIN RSEC"/>
    <property type="match status" value="1"/>
</dbReference>
<comment type="caution">
    <text evidence="2">The sequence shown here is derived from an EMBL/GenBank/DDBJ whole genome shotgun (WGS) entry which is preliminary data.</text>
</comment>
<dbReference type="InterPro" id="IPR007359">
    <property type="entry name" value="SigmaE_reg_RseC_MucC"/>
</dbReference>
<reference evidence="2" key="1">
    <citation type="submission" date="2019-02" db="EMBL/GenBank/DDBJ databases">
        <authorList>
            <person name="Li S.-H."/>
        </authorList>
    </citation>
    <scope>NUCLEOTIDE SEQUENCE</scope>
    <source>
        <strain evidence="2">IMCC14734</strain>
    </source>
</reference>
<dbReference type="InterPro" id="IPR026268">
    <property type="entry name" value="RseC"/>
</dbReference>
<keyword evidence="1" id="KW-1133">Transmembrane helix</keyword>
<accession>A0ABT3THQ2</accession>
<keyword evidence="1" id="KW-0812">Transmembrane</keyword>
<feature type="transmembrane region" description="Helical" evidence="1">
    <location>
        <begin position="77"/>
        <end position="99"/>
    </location>
</feature>
<evidence type="ECO:0000256" key="1">
    <source>
        <dbReference type="SAM" id="Phobius"/>
    </source>
</evidence>
<dbReference type="PIRSF" id="PIRSF004923">
    <property type="entry name" value="RseC"/>
    <property type="match status" value="1"/>
</dbReference>
<gene>
    <name evidence="2" type="ORF">EYC98_13370</name>
</gene>
<organism evidence="2 3">
    <name type="scientific">Candidatus Litorirhabdus singularis</name>
    <dbReference type="NCBI Taxonomy" id="2518993"/>
    <lineage>
        <taxon>Bacteria</taxon>
        <taxon>Pseudomonadati</taxon>
        <taxon>Pseudomonadota</taxon>
        <taxon>Gammaproteobacteria</taxon>
        <taxon>Cellvibrionales</taxon>
        <taxon>Halieaceae</taxon>
        <taxon>Candidatus Litorirhabdus</taxon>
    </lineage>
</organism>
<keyword evidence="1" id="KW-0472">Membrane</keyword>
<dbReference type="PANTHER" id="PTHR35867">
    <property type="entry name" value="PROTEIN RSEC"/>
    <property type="match status" value="1"/>
</dbReference>
<proteinExistence type="predicted"/>
<protein>
    <submittedName>
        <fullName evidence="2">Uncharacterized protein</fullName>
    </submittedName>
</protein>
<dbReference type="Pfam" id="PF04246">
    <property type="entry name" value="RseC_MucC"/>
    <property type="match status" value="1"/>
</dbReference>
<evidence type="ECO:0000313" key="3">
    <source>
        <dbReference type="Proteomes" id="UP001143362"/>
    </source>
</evidence>
<dbReference type="RefSeq" id="WP_279245841.1">
    <property type="nucleotide sequence ID" value="NZ_SHNN01000002.1"/>
</dbReference>
<name>A0ABT3THQ2_9GAMM</name>
<keyword evidence="3" id="KW-1185">Reference proteome</keyword>
<feature type="transmembrane region" description="Helical" evidence="1">
    <location>
        <begin position="111"/>
        <end position="130"/>
    </location>
</feature>
<evidence type="ECO:0000313" key="2">
    <source>
        <dbReference type="EMBL" id="MCX2981847.1"/>
    </source>
</evidence>